<feature type="domain" description="TonB-dependent receptor plug" evidence="12">
    <location>
        <begin position="124"/>
        <end position="230"/>
    </location>
</feature>
<evidence type="ECO:0000256" key="2">
    <source>
        <dbReference type="ARBA" id="ARBA00022448"/>
    </source>
</evidence>
<evidence type="ECO:0000256" key="5">
    <source>
        <dbReference type="ARBA" id="ARBA00023077"/>
    </source>
</evidence>
<dbReference type="EMBL" id="JAUFQH010000008">
    <property type="protein sequence ID" value="MDN3620001.1"/>
    <property type="molecule type" value="Genomic_DNA"/>
</dbReference>
<sequence>MKLNFLLKNKILAYSLLSLFAILCCSFDAYAQKAAVKGVITDQFGTPLPGVSVLEKGTTNGTTTDFDGVYAISVSDQKAFLTFSYIGYATKEVQVNNQTNINVALEEEVGQLDEIVLVGYGSVKKSDVTGSVSSVSAEELTKTQSTSIAQAIQGRAPGVSVTKSSGQPGSTPTVRIRGVGTVNNADPLYIVDGVPVNDITNVNMDDAETVQVLKDASATAIYGSRGANGVVLITTKVGSKNRSTISYKTYTGIENRIDNLDVMNAEQWATLYNEGKVNDGATPEAAFADPSSLESYNWKDAVYRTGTIVSHQLSLSGGGEKTSYYVSFGKLKQKGIVSNTSFDRTNFRVNSTYQIKPQIRVGQNIQYSKSSSNAVASFGGNSNNKTAFIGFVVDPVSPIYNTDGSPARPLYSTEIRNPVGLTLYEQTPLTKESFLGNVFVEADLMKGLKFKSNYGLEVNNRKMDNFQSEYFISAEQNRPENIYSLLRSENRVSVWSNTLSYNTTIKEKHSISALLGHETQQLDFNNVLASRSAIPEGIENPTLGSGAIDSSTNNGTISSSSLLSYFGRLNYNYDDRYLFTGTYRIDGSSRFGDNNRFAQFPSLALAWNIHNEKFYNIDVINQFKFRVGWGETGNQNIPNSAIFSTLSTSENYLLGNDETTVVGLAPLSPGNPDLKWETTTTSNVGLDLGLLHNALTFTADYFIKTTSNMLLESPILQTSGYQSPPTINAGEIENKGLEFSLNYKKRMNDFFFSVGGNIAFIDNTVLSLATKGSVISTGATGNGYTGISRTEAGRPIASFYGLEAIGIFQNQDEIDNNASLNGNKPGDVRYKDLNEDGSINDDDRTFIGSPLPDFTYGINLDMTYKQFDMTMFFQGVQGSKIFNATSYLLDGKLDSNLNTEYLGRWTGEGTTNSIPRATFDGFANNSKQSSRFVEDGSYLRLKNVQIGYNFSKDVLSKTFISKARIYVAGQNLFTITDYSGLDPELGVDETQNDGSRTSLDIGIDRGRYPSTRSFSLGLDINF</sequence>
<keyword evidence="6 8" id="KW-0472">Membrane</keyword>
<comment type="caution">
    <text evidence="13">The sequence shown here is derived from an EMBL/GenBank/DDBJ whole genome shotgun (WGS) entry which is preliminary data.</text>
</comment>
<evidence type="ECO:0000256" key="9">
    <source>
        <dbReference type="RuleBase" id="RU003357"/>
    </source>
</evidence>
<dbReference type="Gene3D" id="2.40.170.20">
    <property type="entry name" value="TonB-dependent receptor, beta-barrel domain"/>
    <property type="match status" value="1"/>
</dbReference>
<keyword evidence="2 8" id="KW-0813">Transport</keyword>
<dbReference type="SUPFAM" id="SSF56935">
    <property type="entry name" value="Porins"/>
    <property type="match status" value="1"/>
</dbReference>
<evidence type="ECO:0000259" key="12">
    <source>
        <dbReference type="Pfam" id="PF07715"/>
    </source>
</evidence>
<dbReference type="Pfam" id="PF13715">
    <property type="entry name" value="CarbopepD_reg_2"/>
    <property type="match status" value="1"/>
</dbReference>
<evidence type="ECO:0000259" key="11">
    <source>
        <dbReference type="Pfam" id="PF00593"/>
    </source>
</evidence>
<dbReference type="InterPro" id="IPR023997">
    <property type="entry name" value="TonB-dep_OMP_SusC/RagA_CS"/>
</dbReference>
<feature type="chain" id="PRO_5042555517" evidence="10">
    <location>
        <begin position="32"/>
        <end position="1022"/>
    </location>
</feature>
<dbReference type="GO" id="GO:0009279">
    <property type="term" value="C:cell outer membrane"/>
    <property type="evidence" value="ECO:0007669"/>
    <property type="project" value="UniProtKB-SubCell"/>
</dbReference>
<proteinExistence type="inferred from homology"/>
<dbReference type="Gene3D" id="2.60.40.1120">
    <property type="entry name" value="Carboxypeptidase-like, regulatory domain"/>
    <property type="match status" value="1"/>
</dbReference>
<dbReference type="Pfam" id="PF00593">
    <property type="entry name" value="TonB_dep_Rec_b-barrel"/>
    <property type="match status" value="1"/>
</dbReference>
<comment type="similarity">
    <text evidence="8 9">Belongs to the TonB-dependent receptor family.</text>
</comment>
<dbReference type="NCBIfam" id="TIGR04056">
    <property type="entry name" value="OMP_RagA_SusC"/>
    <property type="match status" value="1"/>
</dbReference>
<dbReference type="SUPFAM" id="SSF49464">
    <property type="entry name" value="Carboxypeptidase regulatory domain-like"/>
    <property type="match status" value="1"/>
</dbReference>
<dbReference type="InterPro" id="IPR036942">
    <property type="entry name" value="Beta-barrel_TonB_sf"/>
</dbReference>
<keyword evidence="10" id="KW-0732">Signal</keyword>
<dbReference type="Pfam" id="PF07715">
    <property type="entry name" value="Plug"/>
    <property type="match status" value="1"/>
</dbReference>
<feature type="signal peptide" evidence="10">
    <location>
        <begin position="1"/>
        <end position="31"/>
    </location>
</feature>
<dbReference type="FunFam" id="2.170.130.10:FF:000008">
    <property type="entry name" value="SusC/RagA family TonB-linked outer membrane protein"/>
    <property type="match status" value="1"/>
</dbReference>
<name>A0AAJ1QXG9_9FLAO</name>
<reference evidence="13 14" key="1">
    <citation type="journal article" date="2014" name="Int. J. Syst. Evol. Microbiol.">
        <title>Complete genome sequence of Corynebacterium casei LMG S-19264T (=DSM 44701T), isolated from a smear-ripened cheese.</title>
        <authorList>
            <consortium name="US DOE Joint Genome Institute (JGI-PGF)"/>
            <person name="Walter F."/>
            <person name="Albersmeier A."/>
            <person name="Kalinowski J."/>
            <person name="Ruckert C."/>
        </authorList>
    </citation>
    <scope>NUCLEOTIDE SEQUENCE [LARGE SCALE GENOMIC DNA]</scope>
    <source>
        <strain evidence="13 14">CECT 8670</strain>
    </source>
</reference>
<keyword evidence="5 9" id="KW-0798">TonB box</keyword>
<accession>A0AAJ1QXG9</accession>
<comment type="subcellular location">
    <subcellularLocation>
        <location evidence="1 8">Cell outer membrane</location>
        <topology evidence="1 8">Multi-pass membrane protein</topology>
    </subcellularLocation>
</comment>
<dbReference type="InterPro" id="IPR012910">
    <property type="entry name" value="Plug_dom"/>
</dbReference>
<evidence type="ECO:0000256" key="4">
    <source>
        <dbReference type="ARBA" id="ARBA00022692"/>
    </source>
</evidence>
<evidence type="ECO:0000256" key="8">
    <source>
        <dbReference type="PROSITE-ProRule" id="PRU01360"/>
    </source>
</evidence>
<keyword evidence="7 8" id="KW-0998">Cell outer membrane</keyword>
<dbReference type="NCBIfam" id="TIGR04057">
    <property type="entry name" value="SusC_RagA_signa"/>
    <property type="match status" value="1"/>
</dbReference>
<evidence type="ECO:0000256" key="7">
    <source>
        <dbReference type="ARBA" id="ARBA00023237"/>
    </source>
</evidence>
<dbReference type="InterPro" id="IPR023996">
    <property type="entry name" value="TonB-dep_OMP_SusC/RagA"/>
</dbReference>
<dbReference type="FunFam" id="2.60.40.1120:FF:000003">
    <property type="entry name" value="Outer membrane protein Omp121"/>
    <property type="match status" value="1"/>
</dbReference>
<keyword evidence="13" id="KW-0675">Receptor</keyword>
<feature type="domain" description="TonB-dependent receptor-like beta-barrel" evidence="11">
    <location>
        <begin position="447"/>
        <end position="972"/>
    </location>
</feature>
<dbReference type="Proteomes" id="UP001228636">
    <property type="component" value="Unassembled WGS sequence"/>
</dbReference>
<evidence type="ECO:0000256" key="6">
    <source>
        <dbReference type="ARBA" id="ARBA00023136"/>
    </source>
</evidence>
<gene>
    <name evidence="13" type="ORF">QWY81_11105</name>
</gene>
<evidence type="ECO:0000313" key="13">
    <source>
        <dbReference type="EMBL" id="MDN3620001.1"/>
    </source>
</evidence>
<evidence type="ECO:0000256" key="3">
    <source>
        <dbReference type="ARBA" id="ARBA00022452"/>
    </source>
</evidence>
<dbReference type="InterPro" id="IPR008969">
    <property type="entry name" value="CarboxyPept-like_regulatory"/>
</dbReference>
<organism evidence="13 14">
    <name type="scientific">Polaribacter sejongensis</name>
    <dbReference type="NCBI Taxonomy" id="985043"/>
    <lineage>
        <taxon>Bacteria</taxon>
        <taxon>Pseudomonadati</taxon>
        <taxon>Bacteroidota</taxon>
        <taxon>Flavobacteriia</taxon>
        <taxon>Flavobacteriales</taxon>
        <taxon>Flavobacteriaceae</taxon>
    </lineage>
</organism>
<dbReference type="InterPro" id="IPR037066">
    <property type="entry name" value="Plug_dom_sf"/>
</dbReference>
<evidence type="ECO:0000256" key="10">
    <source>
        <dbReference type="SAM" id="SignalP"/>
    </source>
</evidence>
<dbReference type="Gene3D" id="2.170.130.10">
    <property type="entry name" value="TonB-dependent receptor, plug domain"/>
    <property type="match status" value="1"/>
</dbReference>
<dbReference type="AlphaFoldDB" id="A0AAJ1QXG9"/>
<evidence type="ECO:0000313" key="14">
    <source>
        <dbReference type="Proteomes" id="UP001228636"/>
    </source>
</evidence>
<protein>
    <submittedName>
        <fullName evidence="13">TonB-dependent receptor</fullName>
    </submittedName>
</protein>
<keyword evidence="4 8" id="KW-0812">Transmembrane</keyword>
<evidence type="ECO:0000256" key="1">
    <source>
        <dbReference type="ARBA" id="ARBA00004571"/>
    </source>
</evidence>
<dbReference type="InterPro" id="IPR039426">
    <property type="entry name" value="TonB-dep_rcpt-like"/>
</dbReference>
<dbReference type="InterPro" id="IPR000531">
    <property type="entry name" value="Beta-barrel_TonB"/>
</dbReference>
<dbReference type="PROSITE" id="PS52016">
    <property type="entry name" value="TONB_DEPENDENT_REC_3"/>
    <property type="match status" value="1"/>
</dbReference>
<keyword evidence="3 8" id="KW-1134">Transmembrane beta strand</keyword>
<dbReference type="RefSeq" id="WP_261972724.1">
    <property type="nucleotide sequence ID" value="NZ_CP103460.1"/>
</dbReference>